<gene>
    <name evidence="3" type="ORF">CBE89_09485</name>
</gene>
<evidence type="ECO:0000259" key="1">
    <source>
        <dbReference type="Pfam" id="PF03551"/>
    </source>
</evidence>
<accession>A0A2Z2J0T7</accession>
<protein>
    <submittedName>
        <fullName evidence="3">ParR family transcriptional regulator</fullName>
    </submittedName>
</protein>
<feature type="domain" description="Transcription regulator PadR C-terminal" evidence="2">
    <location>
        <begin position="95"/>
        <end position="168"/>
    </location>
</feature>
<dbReference type="EMBL" id="CP021252">
    <property type="protein sequence ID" value="ART21702.1"/>
    <property type="molecule type" value="Genomic_DNA"/>
</dbReference>
<evidence type="ECO:0000313" key="3">
    <source>
        <dbReference type="EMBL" id="ART21702.1"/>
    </source>
</evidence>
<evidence type="ECO:0000313" key="4">
    <source>
        <dbReference type="Proteomes" id="UP000250197"/>
    </source>
</evidence>
<dbReference type="AlphaFoldDB" id="A0A2Z2J0T7"/>
<dbReference type="Proteomes" id="UP000250197">
    <property type="component" value="Chromosome"/>
</dbReference>
<name>A0A2Z2J0T7_CORST</name>
<dbReference type="InterPro" id="IPR036390">
    <property type="entry name" value="WH_DNA-bd_sf"/>
</dbReference>
<dbReference type="SUPFAM" id="SSF46785">
    <property type="entry name" value="Winged helix' DNA-binding domain"/>
    <property type="match status" value="1"/>
</dbReference>
<dbReference type="Pfam" id="PF10400">
    <property type="entry name" value="Vir_act_alpha_C"/>
    <property type="match status" value="1"/>
</dbReference>
<dbReference type="PANTHER" id="PTHR43252:SF2">
    <property type="entry name" value="TRANSCRIPTION REGULATOR, PADR-LIKE FAMILY"/>
    <property type="match status" value="1"/>
</dbReference>
<sequence>MSMKHSLLSLLSARPATASQLQHEFADAMEGLWPLNIGQVSQTLKRLERDNFIVESGEVTGPTGRKAVEYSITEEGRSELAAWWTRSVDKQPIERDELVLKIALAASRSDVDALRILDTQRFATMKQLRILNQQASEMPEERSARRLALEREIFDLEALSRWLDRAESLATPTSLSPTTKPEED</sequence>
<dbReference type="InterPro" id="IPR005149">
    <property type="entry name" value="Tscrpt_reg_PadR_N"/>
</dbReference>
<dbReference type="RefSeq" id="WP_086891764.1">
    <property type="nucleotide sequence ID" value="NZ_CP021252.1"/>
</dbReference>
<evidence type="ECO:0000259" key="2">
    <source>
        <dbReference type="Pfam" id="PF10400"/>
    </source>
</evidence>
<reference evidence="3 4" key="1">
    <citation type="submission" date="2017-05" db="EMBL/GenBank/DDBJ databases">
        <title>Complete genome sequence of Corynebacterium striatum KC-Na-1 isolated from Neophocaena asiaeorientalis in Korea.</title>
        <authorList>
            <person name="Kim J.H."/>
            <person name="Lee K."/>
        </authorList>
    </citation>
    <scope>NUCLEOTIDE SEQUENCE [LARGE SCALE GENOMIC DNA]</scope>
    <source>
        <strain evidence="3 4">KC-Na-01</strain>
    </source>
</reference>
<dbReference type="InterPro" id="IPR018309">
    <property type="entry name" value="Tscrpt_reg_PadR_C"/>
</dbReference>
<dbReference type="KEGG" id="cstr:CBE89_09485"/>
<feature type="domain" description="Transcription regulator PadR N-terminal" evidence="1">
    <location>
        <begin position="7"/>
        <end position="81"/>
    </location>
</feature>
<dbReference type="PANTHER" id="PTHR43252">
    <property type="entry name" value="TRANSCRIPTIONAL REGULATOR YQJI"/>
    <property type="match status" value="1"/>
</dbReference>
<proteinExistence type="predicted"/>
<organism evidence="3 4">
    <name type="scientific">Corynebacterium striatum</name>
    <dbReference type="NCBI Taxonomy" id="43770"/>
    <lineage>
        <taxon>Bacteria</taxon>
        <taxon>Bacillati</taxon>
        <taxon>Actinomycetota</taxon>
        <taxon>Actinomycetes</taxon>
        <taxon>Mycobacteriales</taxon>
        <taxon>Corynebacteriaceae</taxon>
        <taxon>Corynebacterium</taxon>
    </lineage>
</organism>
<dbReference type="Gene3D" id="1.10.10.10">
    <property type="entry name" value="Winged helix-like DNA-binding domain superfamily/Winged helix DNA-binding domain"/>
    <property type="match status" value="1"/>
</dbReference>
<dbReference type="Pfam" id="PF03551">
    <property type="entry name" value="PadR"/>
    <property type="match status" value="1"/>
</dbReference>
<dbReference type="InterPro" id="IPR036388">
    <property type="entry name" value="WH-like_DNA-bd_sf"/>
</dbReference>